<accession>A0ABX9XIT4</accession>
<dbReference type="InterPro" id="IPR008023">
    <property type="entry name" value="DUF748"/>
</dbReference>
<dbReference type="Pfam" id="PF05359">
    <property type="entry name" value="DUF748"/>
    <property type="match status" value="1"/>
</dbReference>
<evidence type="ECO:0000313" key="2">
    <source>
        <dbReference type="EMBL" id="ROZ85329.1"/>
    </source>
</evidence>
<dbReference type="InterPro" id="IPR052894">
    <property type="entry name" value="AsmA-related"/>
</dbReference>
<name>A0ABX9XIT4_9PSED</name>
<gene>
    <name evidence="2" type="ORF">EF096_07770</name>
</gene>
<comment type="caution">
    <text evidence="2">The sequence shown here is derived from an EMBL/GenBank/DDBJ whole genome shotgun (WGS) entry which is preliminary data.</text>
</comment>
<keyword evidence="3" id="KW-1185">Reference proteome</keyword>
<dbReference type="PANTHER" id="PTHR30441">
    <property type="entry name" value="DUF748 DOMAIN-CONTAINING PROTEIN"/>
    <property type="match status" value="1"/>
</dbReference>
<organism evidence="2 3">
    <name type="scientific">Pseudomonas neustonica</name>
    <dbReference type="NCBI Taxonomy" id="2487346"/>
    <lineage>
        <taxon>Bacteria</taxon>
        <taxon>Pseudomonadati</taxon>
        <taxon>Pseudomonadota</taxon>
        <taxon>Gammaproteobacteria</taxon>
        <taxon>Pseudomonadales</taxon>
        <taxon>Pseudomonadaceae</taxon>
        <taxon>Pseudomonas</taxon>
    </lineage>
</organism>
<feature type="compositionally biased region" description="Polar residues" evidence="1">
    <location>
        <begin position="337"/>
        <end position="371"/>
    </location>
</feature>
<reference evidence="2 3" key="1">
    <citation type="submission" date="2018-11" db="EMBL/GenBank/DDBJ databases">
        <authorList>
            <person name="Jang G.I."/>
            <person name="Hwang C.Y."/>
        </authorList>
    </citation>
    <scope>NUCLEOTIDE SEQUENCE [LARGE SCALE GENOMIC DNA]</scope>
    <source>
        <strain evidence="2 3">SSM26</strain>
    </source>
</reference>
<dbReference type="InterPro" id="IPR036737">
    <property type="entry name" value="OmpA-like_sf"/>
</dbReference>
<feature type="region of interest" description="Disordered" evidence="1">
    <location>
        <begin position="337"/>
        <end position="390"/>
    </location>
</feature>
<protein>
    <submittedName>
        <fullName evidence="2">DUF748 domain-containing protein</fullName>
    </submittedName>
</protein>
<evidence type="ECO:0000256" key="1">
    <source>
        <dbReference type="SAM" id="MobiDB-lite"/>
    </source>
</evidence>
<dbReference type="Gene3D" id="3.30.1330.60">
    <property type="entry name" value="OmpA-like domain"/>
    <property type="match status" value="1"/>
</dbReference>
<dbReference type="RefSeq" id="WP_123889062.1">
    <property type="nucleotide sequence ID" value="NZ_RKKU01000007.1"/>
</dbReference>
<evidence type="ECO:0000313" key="3">
    <source>
        <dbReference type="Proteomes" id="UP000275199"/>
    </source>
</evidence>
<dbReference type="PANTHER" id="PTHR30441:SF8">
    <property type="entry name" value="DUF748 DOMAIN-CONTAINING PROTEIN"/>
    <property type="match status" value="1"/>
</dbReference>
<sequence length="994" mass="107891">MRIRKKSLAVGLLIASFIYTTAGFLLVPAIALHTINSQLSRLATVPAQLGRVEFNPFSMQATLWDLQIGDPDAPDISFQRLYVNAELDSLWTGALHLADVELDAAHGEVHFAKDGTLNLAKLFNLPEADAAASDDTSQTLFPLRIDRVALNKNSLHFIDERTQTAVEFAYDDLSLELKNLSTRPDETTAITLNASGPNGARLAWQGNATLAPNITSSGSLSIQDAQLSTLWPYIRDQFDLDLDSGALSASTEYQLDLSEQTDFRLQNAQLALTTLSIDANGKPRLRLPSLAVSDSALNLAKREVVIGQLHSSELEAWAAREQNGTIDLLALLDSKPQASANQAETSTPEPSQQSTRQTQAADVTDSTQQVANPAPSPATAAQTPATQSPPWRVQLKDATLDGSQLHLVDRVPSKPVALEVGPLDISISQFDSLGTTPFSVQLTTGLNNNGQLSASGQVQLKPLSATLKASTRNIDLRLARPYFEPLVRIQLRSGLANSDLNINLNGLEPLALEVSGDAQVSQLHIIDAERERDLLKWQQLELSSIDYQGNRLTINKVALQQPYVRFIINENLTTNFSGLLVEQPGTSQKQSSSAPMAIRIGGVTIADGSANFADFSLQPDFSAAIGQLNGDIGTLDNQSTKPASVNVTGKIDRYAPVSIKGSLTPFDPLNSLDIATSFRNVELTTLTPYSGKFAGYRIRKGRLNLDLHYRIEQGQLNAENKVLLEGLQLGEKVDSPDAVDLPVRLAIALLKDSKGNIDIQLPVAGNLEDPQFSVMPIIWQTLRNLVGRAAQAPFKFIAGLVGGNEQDLSEVSFTAGRETLGRDAEGTLTTLASALQQRPALTLEVEGISSAAVDGPQLASERLAREYQRLQFKSLQAMGEQVPASRELIEVDDEDKPALLEGIYRARLKQQPPEEWSQLNQEERAAKMEQALLDLWSHSNLMLRKLAQRRAAAIKSYLVDAGGLDPERVYLIDVSITEQASDGHVASALHLGSE</sequence>
<feature type="compositionally biased region" description="Low complexity" evidence="1">
    <location>
        <begin position="377"/>
        <end position="390"/>
    </location>
</feature>
<proteinExistence type="predicted"/>
<dbReference type="EMBL" id="RKKU01000007">
    <property type="protein sequence ID" value="ROZ85329.1"/>
    <property type="molecule type" value="Genomic_DNA"/>
</dbReference>
<dbReference type="Proteomes" id="UP000275199">
    <property type="component" value="Unassembled WGS sequence"/>
</dbReference>